<organism evidence="11">
    <name type="scientific">Spumella elongata</name>
    <dbReference type="NCBI Taxonomy" id="89044"/>
    <lineage>
        <taxon>Eukaryota</taxon>
        <taxon>Sar</taxon>
        <taxon>Stramenopiles</taxon>
        <taxon>Ochrophyta</taxon>
        <taxon>Chrysophyceae</taxon>
        <taxon>Chromulinales</taxon>
        <taxon>Chromulinaceae</taxon>
        <taxon>Spumella</taxon>
    </lineage>
</organism>
<dbReference type="EMBL" id="HBIC01006895">
    <property type="protein sequence ID" value="CAE0274749.1"/>
    <property type="molecule type" value="Transcribed_RNA"/>
</dbReference>
<keyword evidence="6" id="KW-0963">Cytoplasm</keyword>
<evidence type="ECO:0000256" key="4">
    <source>
        <dbReference type="ARBA" id="ARBA00016065"/>
    </source>
</evidence>
<dbReference type="Pfam" id="PF05786">
    <property type="entry name" value="Cnd2"/>
    <property type="match status" value="1"/>
</dbReference>
<dbReference type="InterPro" id="IPR022816">
    <property type="entry name" value="Condensin_barren_su2"/>
</dbReference>
<evidence type="ECO:0000256" key="5">
    <source>
        <dbReference type="ARBA" id="ARBA00022454"/>
    </source>
</evidence>
<keyword evidence="10" id="KW-0131">Cell cycle</keyword>
<dbReference type="GO" id="GO:0051301">
    <property type="term" value="P:cell division"/>
    <property type="evidence" value="ECO:0007669"/>
    <property type="project" value="UniProtKB-KW"/>
</dbReference>
<dbReference type="GO" id="GO:0007076">
    <property type="term" value="P:mitotic chromosome condensation"/>
    <property type="evidence" value="ECO:0007669"/>
    <property type="project" value="InterPro"/>
</dbReference>
<gene>
    <name evidence="11" type="ORF">SELO1098_LOCUS3577</name>
</gene>
<dbReference type="PANTHER" id="PTHR13108">
    <property type="entry name" value="CONDENSIN COMPLEX SUBUNIT 2"/>
    <property type="match status" value="1"/>
</dbReference>
<keyword evidence="8" id="KW-0498">Mitosis</keyword>
<accession>A0A7S3M0L0</accession>
<keyword evidence="5" id="KW-0158">Chromosome</keyword>
<evidence type="ECO:0000256" key="3">
    <source>
        <dbReference type="ARBA" id="ARBA00009471"/>
    </source>
</evidence>
<comment type="subcellular location">
    <subcellularLocation>
        <location evidence="1">Chromosome</location>
    </subcellularLocation>
    <subcellularLocation>
        <location evidence="2">Cytoplasm</location>
    </subcellularLocation>
</comment>
<evidence type="ECO:0000256" key="6">
    <source>
        <dbReference type="ARBA" id="ARBA00022490"/>
    </source>
</evidence>
<evidence type="ECO:0000313" key="11">
    <source>
        <dbReference type="EMBL" id="CAE0274749.1"/>
    </source>
</evidence>
<evidence type="ECO:0000256" key="1">
    <source>
        <dbReference type="ARBA" id="ARBA00004286"/>
    </source>
</evidence>
<dbReference type="AlphaFoldDB" id="A0A7S3M0L0"/>
<keyword evidence="7" id="KW-0132">Cell division</keyword>
<name>A0A7S3M0L0_9STRA</name>
<sequence>MGMGGDDMAPYAPDFDLDLVDRPATVGDTDIGYSRNSKFVDIKLVKKHLLDCITEDIEDAKEVGKKQTDSSFQDLVDRTVRRMPKSETANMSVAVCFICALHLCNEKSLELQVDPNRPLGDFAVVGSS</sequence>
<dbReference type="GO" id="GO:0005737">
    <property type="term" value="C:cytoplasm"/>
    <property type="evidence" value="ECO:0007669"/>
    <property type="project" value="UniProtKB-SubCell"/>
</dbReference>
<dbReference type="GO" id="GO:0003682">
    <property type="term" value="F:chromatin binding"/>
    <property type="evidence" value="ECO:0007669"/>
    <property type="project" value="TreeGrafter"/>
</dbReference>
<proteinExistence type="inferred from homology"/>
<evidence type="ECO:0000256" key="2">
    <source>
        <dbReference type="ARBA" id="ARBA00004496"/>
    </source>
</evidence>
<dbReference type="GO" id="GO:0000796">
    <property type="term" value="C:condensin complex"/>
    <property type="evidence" value="ECO:0007669"/>
    <property type="project" value="InterPro"/>
</dbReference>
<evidence type="ECO:0000256" key="7">
    <source>
        <dbReference type="ARBA" id="ARBA00022618"/>
    </source>
</evidence>
<protein>
    <recommendedName>
        <fullName evidence="4">Condensin complex subunit 2</fullName>
    </recommendedName>
</protein>
<evidence type="ECO:0000256" key="8">
    <source>
        <dbReference type="ARBA" id="ARBA00022776"/>
    </source>
</evidence>
<comment type="similarity">
    <text evidence="3">Belongs to the CND2 (condensin subunit 2) family.</text>
</comment>
<dbReference type="PANTHER" id="PTHR13108:SF9">
    <property type="entry name" value="CONDENSIN COMPLEX SUBUNIT 2"/>
    <property type="match status" value="1"/>
</dbReference>
<reference evidence="11" key="1">
    <citation type="submission" date="2021-01" db="EMBL/GenBank/DDBJ databases">
        <authorList>
            <person name="Corre E."/>
            <person name="Pelletier E."/>
            <person name="Niang G."/>
            <person name="Scheremetjew M."/>
            <person name="Finn R."/>
            <person name="Kale V."/>
            <person name="Holt S."/>
            <person name="Cochrane G."/>
            <person name="Meng A."/>
            <person name="Brown T."/>
            <person name="Cohen L."/>
        </authorList>
    </citation>
    <scope>NUCLEOTIDE SEQUENCE</scope>
    <source>
        <strain evidence="11">CCAP 955/1</strain>
    </source>
</reference>
<evidence type="ECO:0000256" key="10">
    <source>
        <dbReference type="ARBA" id="ARBA00023306"/>
    </source>
</evidence>
<evidence type="ECO:0000256" key="9">
    <source>
        <dbReference type="ARBA" id="ARBA00023067"/>
    </source>
</evidence>
<keyword evidence="9" id="KW-0226">DNA condensation</keyword>